<evidence type="ECO:0000256" key="1">
    <source>
        <dbReference type="ARBA" id="ARBA00004141"/>
    </source>
</evidence>
<dbReference type="InterPro" id="IPR051617">
    <property type="entry name" value="UNC-93-like_regulator"/>
</dbReference>
<feature type="transmembrane region" description="Helical" evidence="6">
    <location>
        <begin position="180"/>
        <end position="198"/>
    </location>
</feature>
<dbReference type="CDD" id="cd06178">
    <property type="entry name" value="MFS_unc93-like"/>
    <property type="match status" value="1"/>
</dbReference>
<dbReference type="EMBL" id="JBBWRZ010000001">
    <property type="protein sequence ID" value="KAK8246922.1"/>
    <property type="molecule type" value="Genomic_DNA"/>
</dbReference>
<evidence type="ECO:0000256" key="5">
    <source>
        <dbReference type="SAM" id="MobiDB-lite"/>
    </source>
</evidence>
<proteinExistence type="predicted"/>
<feature type="transmembrane region" description="Helical" evidence="6">
    <location>
        <begin position="49"/>
        <end position="72"/>
    </location>
</feature>
<feature type="transmembrane region" description="Helical" evidence="6">
    <location>
        <begin position="339"/>
        <end position="356"/>
    </location>
</feature>
<sequence>MASSDVEKTTAANERPASDTHSAEEAGIAASARSRSWKYREFSILGYRVWYASPPAQLLIVSFVCFLCPGMFNALSGMGGGGQVDTSAANKANIALYSTFAVVGFMAGTIANTLGIKFALGFGGLGYSVYVASFLSFSHTSNYGFTIFAGAFLGVCAGLLWCAQGAIMMSYPAEESKGRYISWFWMIFNLGAVIGSLIPLGQNIHTTTDSTVSDGTYIGFLILTLLGAALAFALVDAKSVVREDGSRVILMKNPSFKTEIFGLYETFLSDPYIIALFPMFFASNWFYTYQFNDVNSAYFNTRTRALNNTLYYLMQIFGAFIFGYALDIKSIPRTVRAKAVWGVLFVITMVLWGGGYEFQKGYTRAEKDAGTLSPKDWSESGYIGPMFLYMFYGFYDAAWQTTVYWLMGAMTNNGRKLANFAGFYKGIQSAGAAVIWSLDLDGKPYMNLLASCWGLLAGSLLVAAPVILLKIKDHVNLADDLKFTDETASDVAPEGRAGGAVVEESLGVGVPHEKAAGVVH</sequence>
<evidence type="ECO:0000256" key="2">
    <source>
        <dbReference type="ARBA" id="ARBA00022692"/>
    </source>
</evidence>
<protein>
    <submittedName>
        <fullName evidence="7">Major facilitator superfamily domain-containing protein</fullName>
    </submittedName>
</protein>
<comment type="caution">
    <text evidence="7">The sequence shown here is derived from an EMBL/GenBank/DDBJ whole genome shotgun (WGS) entry which is preliminary data.</text>
</comment>
<evidence type="ECO:0000313" key="7">
    <source>
        <dbReference type="EMBL" id="KAK8246922.1"/>
    </source>
</evidence>
<evidence type="ECO:0000313" key="8">
    <source>
        <dbReference type="Proteomes" id="UP001492380"/>
    </source>
</evidence>
<dbReference type="Gene3D" id="1.20.1250.20">
    <property type="entry name" value="MFS general substrate transporter like domains"/>
    <property type="match status" value="1"/>
</dbReference>
<keyword evidence="8" id="KW-1185">Reference proteome</keyword>
<dbReference type="Proteomes" id="UP001492380">
    <property type="component" value="Unassembled WGS sequence"/>
</dbReference>
<feature type="transmembrane region" description="Helical" evidence="6">
    <location>
        <begin position="118"/>
        <end position="137"/>
    </location>
</feature>
<dbReference type="PANTHER" id="PTHR23294:SF59">
    <property type="entry name" value="UNC93-LIKE PROTEIN C922.05C"/>
    <property type="match status" value="1"/>
</dbReference>
<feature type="transmembrane region" description="Helical" evidence="6">
    <location>
        <begin position="218"/>
        <end position="237"/>
    </location>
</feature>
<feature type="transmembrane region" description="Helical" evidence="6">
    <location>
        <begin position="309"/>
        <end position="327"/>
    </location>
</feature>
<organism evidence="7 8">
    <name type="scientific">Phyllosticta capitalensis</name>
    <dbReference type="NCBI Taxonomy" id="121624"/>
    <lineage>
        <taxon>Eukaryota</taxon>
        <taxon>Fungi</taxon>
        <taxon>Dikarya</taxon>
        <taxon>Ascomycota</taxon>
        <taxon>Pezizomycotina</taxon>
        <taxon>Dothideomycetes</taxon>
        <taxon>Dothideomycetes incertae sedis</taxon>
        <taxon>Botryosphaeriales</taxon>
        <taxon>Phyllostictaceae</taxon>
        <taxon>Phyllosticta</taxon>
    </lineage>
</organism>
<dbReference type="Pfam" id="PF05978">
    <property type="entry name" value="UNC-93"/>
    <property type="match status" value="1"/>
</dbReference>
<dbReference type="SUPFAM" id="SSF103473">
    <property type="entry name" value="MFS general substrate transporter"/>
    <property type="match status" value="1"/>
</dbReference>
<feature type="transmembrane region" description="Helical" evidence="6">
    <location>
        <begin position="417"/>
        <end position="436"/>
    </location>
</feature>
<evidence type="ECO:0000256" key="4">
    <source>
        <dbReference type="ARBA" id="ARBA00023136"/>
    </source>
</evidence>
<evidence type="ECO:0000256" key="3">
    <source>
        <dbReference type="ARBA" id="ARBA00022989"/>
    </source>
</evidence>
<feature type="transmembrane region" description="Helical" evidence="6">
    <location>
        <begin position="143"/>
        <end position="168"/>
    </location>
</feature>
<dbReference type="InterPro" id="IPR036259">
    <property type="entry name" value="MFS_trans_sf"/>
</dbReference>
<dbReference type="PANTHER" id="PTHR23294">
    <property type="entry name" value="ET TRANSLATION PRODUCT-RELATED"/>
    <property type="match status" value="1"/>
</dbReference>
<accession>A0ABR1Z3Y7</accession>
<comment type="subcellular location">
    <subcellularLocation>
        <location evidence="1">Membrane</location>
        <topology evidence="1">Multi-pass membrane protein</topology>
    </subcellularLocation>
</comment>
<feature type="transmembrane region" description="Helical" evidence="6">
    <location>
        <begin position="382"/>
        <end position="405"/>
    </location>
</feature>
<gene>
    <name evidence="7" type="ORF">HDK90DRAFT_25053</name>
</gene>
<reference evidence="7 8" key="1">
    <citation type="submission" date="2024-04" db="EMBL/GenBank/DDBJ databases">
        <title>Phyllosticta paracitricarpa is synonymous to the EU quarantine fungus P. citricarpa based on phylogenomic analyses.</title>
        <authorList>
            <consortium name="Lawrence Berkeley National Laboratory"/>
            <person name="Van Ingen-Buijs V.A."/>
            <person name="Van Westerhoven A.C."/>
            <person name="Haridas S."/>
            <person name="Skiadas P."/>
            <person name="Martin F."/>
            <person name="Groenewald J.Z."/>
            <person name="Crous P.W."/>
            <person name="Seidl M.F."/>
        </authorList>
    </citation>
    <scope>NUCLEOTIDE SEQUENCE [LARGE SCALE GENOMIC DNA]</scope>
    <source>
        <strain evidence="7 8">CBS 123374</strain>
    </source>
</reference>
<feature type="transmembrane region" description="Helical" evidence="6">
    <location>
        <begin position="448"/>
        <end position="469"/>
    </location>
</feature>
<feature type="region of interest" description="Disordered" evidence="5">
    <location>
        <begin position="1"/>
        <end position="26"/>
    </location>
</feature>
<dbReference type="InterPro" id="IPR010291">
    <property type="entry name" value="Ion_channel_UNC-93"/>
</dbReference>
<keyword evidence="2 6" id="KW-0812">Transmembrane</keyword>
<feature type="transmembrane region" description="Helical" evidence="6">
    <location>
        <begin position="92"/>
        <end position="111"/>
    </location>
</feature>
<keyword evidence="3 6" id="KW-1133">Transmembrane helix</keyword>
<evidence type="ECO:0000256" key="6">
    <source>
        <dbReference type="SAM" id="Phobius"/>
    </source>
</evidence>
<keyword evidence="4 6" id="KW-0472">Membrane</keyword>
<name>A0ABR1Z3Y7_9PEZI</name>